<evidence type="ECO:0000256" key="1">
    <source>
        <dbReference type="SAM" id="MobiDB-lite"/>
    </source>
</evidence>
<sequence length="194" mass="21069">MNGPPQVWDPRQRLPFPPVQSPCVASEVSQAGRSSEDKRDPDPGSEQLHGHPHGAAQRGHRVSLSCQQANIGPPGTHTLRASYQRPRRGTLTFQVRPAPLVLSVQLRASGVVAPLSPPALPCSVQSGRLLRISPATSFLAASFSRCLVGLCFPIHRSAHCMRVLGYQVEVSLLLPQRGADQDDRWWPMGLIQVG</sequence>
<dbReference type="AlphaFoldDB" id="A0AAV7T0P6"/>
<dbReference type="EMBL" id="JANPWB010000007">
    <property type="protein sequence ID" value="KAJ1169667.1"/>
    <property type="molecule type" value="Genomic_DNA"/>
</dbReference>
<gene>
    <name evidence="2" type="ORF">NDU88_001558</name>
</gene>
<organism evidence="2 3">
    <name type="scientific">Pleurodeles waltl</name>
    <name type="common">Iberian ribbed newt</name>
    <dbReference type="NCBI Taxonomy" id="8319"/>
    <lineage>
        <taxon>Eukaryota</taxon>
        <taxon>Metazoa</taxon>
        <taxon>Chordata</taxon>
        <taxon>Craniata</taxon>
        <taxon>Vertebrata</taxon>
        <taxon>Euteleostomi</taxon>
        <taxon>Amphibia</taxon>
        <taxon>Batrachia</taxon>
        <taxon>Caudata</taxon>
        <taxon>Salamandroidea</taxon>
        <taxon>Salamandridae</taxon>
        <taxon>Pleurodelinae</taxon>
        <taxon>Pleurodeles</taxon>
    </lineage>
</organism>
<evidence type="ECO:0000313" key="2">
    <source>
        <dbReference type="EMBL" id="KAJ1169667.1"/>
    </source>
</evidence>
<dbReference type="Proteomes" id="UP001066276">
    <property type="component" value="Chromosome 4_1"/>
</dbReference>
<accession>A0AAV7T0P6</accession>
<proteinExistence type="predicted"/>
<reference evidence="2" key="1">
    <citation type="journal article" date="2022" name="bioRxiv">
        <title>Sequencing and chromosome-scale assembly of the giantPleurodeles waltlgenome.</title>
        <authorList>
            <person name="Brown T."/>
            <person name="Elewa A."/>
            <person name="Iarovenko S."/>
            <person name="Subramanian E."/>
            <person name="Araus A.J."/>
            <person name="Petzold A."/>
            <person name="Susuki M."/>
            <person name="Suzuki K.-i.T."/>
            <person name="Hayashi T."/>
            <person name="Toyoda A."/>
            <person name="Oliveira C."/>
            <person name="Osipova E."/>
            <person name="Leigh N.D."/>
            <person name="Simon A."/>
            <person name="Yun M.H."/>
        </authorList>
    </citation>
    <scope>NUCLEOTIDE SEQUENCE</scope>
    <source>
        <strain evidence="2">20211129_DDA</strain>
        <tissue evidence="2">Liver</tissue>
    </source>
</reference>
<feature type="region of interest" description="Disordered" evidence="1">
    <location>
        <begin position="1"/>
        <end position="62"/>
    </location>
</feature>
<protein>
    <submittedName>
        <fullName evidence="2">Uncharacterized protein</fullName>
    </submittedName>
</protein>
<comment type="caution">
    <text evidence="2">The sequence shown here is derived from an EMBL/GenBank/DDBJ whole genome shotgun (WGS) entry which is preliminary data.</text>
</comment>
<evidence type="ECO:0000313" key="3">
    <source>
        <dbReference type="Proteomes" id="UP001066276"/>
    </source>
</evidence>
<keyword evidence="3" id="KW-1185">Reference proteome</keyword>
<name>A0AAV7T0P6_PLEWA</name>